<dbReference type="Proteomes" id="UP001239626">
    <property type="component" value="Unassembled WGS sequence"/>
</dbReference>
<name>A0ABU0EKM3_9CELL</name>
<proteinExistence type="predicted"/>
<protein>
    <submittedName>
        <fullName evidence="1">Uncharacterized protein</fullName>
    </submittedName>
</protein>
<evidence type="ECO:0000313" key="2">
    <source>
        <dbReference type="Proteomes" id="UP001239626"/>
    </source>
</evidence>
<keyword evidence="2" id="KW-1185">Reference proteome</keyword>
<evidence type="ECO:0000313" key="1">
    <source>
        <dbReference type="EMBL" id="MDQ0375841.1"/>
    </source>
</evidence>
<comment type="caution">
    <text evidence="1">The sequence shown here is derived from an EMBL/GenBank/DDBJ whole genome shotgun (WGS) entry which is preliminary data.</text>
</comment>
<accession>A0ABU0EKM3</accession>
<reference evidence="1 2" key="1">
    <citation type="submission" date="2023-07" db="EMBL/GenBank/DDBJ databases">
        <title>Sorghum-associated microbial communities from plants grown in Nebraska, USA.</title>
        <authorList>
            <person name="Schachtman D."/>
        </authorList>
    </citation>
    <scope>NUCLEOTIDE SEQUENCE [LARGE SCALE GENOMIC DNA]</scope>
    <source>
        <strain evidence="1 2">BE332</strain>
    </source>
</reference>
<sequence length="75" mass="7844">MTPAQQHQLRGARRCTGCAAAHDGDLARVQHGEAAKLSIQVHVTPLVTGQERAGPALIHASSTIVGASVLLSRRL</sequence>
<gene>
    <name evidence="1" type="ORF">J2X26_004184</name>
</gene>
<dbReference type="EMBL" id="JAUSVB010000007">
    <property type="protein sequence ID" value="MDQ0375841.1"/>
    <property type="molecule type" value="Genomic_DNA"/>
</dbReference>
<dbReference type="RefSeq" id="WP_307494634.1">
    <property type="nucleotide sequence ID" value="NZ_JAUSVB010000007.1"/>
</dbReference>
<organism evidence="1 2">
    <name type="scientific">Cellulomonas humilata</name>
    <dbReference type="NCBI Taxonomy" id="144055"/>
    <lineage>
        <taxon>Bacteria</taxon>
        <taxon>Bacillati</taxon>
        <taxon>Actinomycetota</taxon>
        <taxon>Actinomycetes</taxon>
        <taxon>Micrococcales</taxon>
        <taxon>Cellulomonadaceae</taxon>
        <taxon>Cellulomonas</taxon>
    </lineage>
</organism>